<dbReference type="EMBL" id="CAJPIZ010023578">
    <property type="protein sequence ID" value="CAG2118256.1"/>
    <property type="molecule type" value="Genomic_DNA"/>
</dbReference>
<dbReference type="OrthoDB" id="10380514at2759"/>
<organism evidence="1">
    <name type="scientific">Medioppia subpectinata</name>
    <dbReference type="NCBI Taxonomy" id="1979941"/>
    <lineage>
        <taxon>Eukaryota</taxon>
        <taxon>Metazoa</taxon>
        <taxon>Ecdysozoa</taxon>
        <taxon>Arthropoda</taxon>
        <taxon>Chelicerata</taxon>
        <taxon>Arachnida</taxon>
        <taxon>Acari</taxon>
        <taxon>Acariformes</taxon>
        <taxon>Sarcoptiformes</taxon>
        <taxon>Oribatida</taxon>
        <taxon>Brachypylina</taxon>
        <taxon>Oppioidea</taxon>
        <taxon>Oppiidae</taxon>
        <taxon>Medioppia</taxon>
    </lineage>
</organism>
<proteinExistence type="predicted"/>
<evidence type="ECO:0000313" key="1">
    <source>
        <dbReference type="EMBL" id="CAD7640424.1"/>
    </source>
</evidence>
<dbReference type="EMBL" id="OC878153">
    <property type="protein sequence ID" value="CAD7640424.1"/>
    <property type="molecule type" value="Genomic_DNA"/>
</dbReference>
<evidence type="ECO:0000313" key="2">
    <source>
        <dbReference type="Proteomes" id="UP000759131"/>
    </source>
</evidence>
<sequence>RLRNIWRQSLWCEIWCALTRWPQLCQRFVGKSGHLFVQHVIRRWSIMKNNMGITFILPVIINELSGETTNATTPALPHEFKCMKQFYQKYCAEKDANIFKQFKKCEDKNPQEIKDIEKQCVTKIRKQQGKESSEPTDLEYQALECDAHLGEQFESCMNSSLTDQKMAELEKKYPPPKLDNIARDIMYCDCDVYKIPHD</sequence>
<protein>
    <submittedName>
        <fullName evidence="1">Uncharacterized protein</fullName>
    </submittedName>
</protein>
<dbReference type="Proteomes" id="UP000759131">
    <property type="component" value="Unassembled WGS sequence"/>
</dbReference>
<accession>A0A7R9QC48</accession>
<keyword evidence="2" id="KW-1185">Reference proteome</keyword>
<gene>
    <name evidence="1" type="ORF">OSB1V03_LOCUS18208</name>
</gene>
<feature type="non-terminal residue" evidence="1">
    <location>
        <position position="1"/>
    </location>
</feature>
<reference evidence="1" key="1">
    <citation type="submission" date="2020-11" db="EMBL/GenBank/DDBJ databases">
        <authorList>
            <person name="Tran Van P."/>
        </authorList>
    </citation>
    <scope>NUCLEOTIDE SEQUENCE</scope>
</reference>
<name>A0A7R9QC48_9ACAR</name>
<dbReference type="AlphaFoldDB" id="A0A7R9QC48"/>